<evidence type="ECO:0000313" key="6">
    <source>
        <dbReference type="Proteomes" id="UP000620559"/>
    </source>
</evidence>
<reference evidence="5" key="1">
    <citation type="submission" date="2020-10" db="EMBL/GenBank/DDBJ databases">
        <authorList>
            <person name="Castelo-Branco R."/>
            <person name="Eusebio N."/>
            <person name="Adriana R."/>
            <person name="Vieira A."/>
            <person name="Brugerolle De Fraissinette N."/>
            <person name="Rezende De Castro R."/>
            <person name="Schneider M.P."/>
            <person name="Vasconcelos V."/>
            <person name="Leao P.N."/>
        </authorList>
    </citation>
    <scope>NUCLEOTIDE SEQUENCE</scope>
    <source>
        <strain evidence="5">LEGE 06105</strain>
    </source>
</reference>
<keyword evidence="2" id="KW-0175">Coiled coil</keyword>
<comment type="caution">
    <text evidence="5">The sequence shown here is derived from an EMBL/GenBank/DDBJ whole genome shotgun (WGS) entry which is preliminary data.</text>
</comment>
<proteinExistence type="predicted"/>
<keyword evidence="6" id="KW-1185">Reference proteome</keyword>
<dbReference type="SUPFAM" id="SSF56349">
    <property type="entry name" value="DNA breaking-rejoining enzymes"/>
    <property type="match status" value="1"/>
</dbReference>
<dbReference type="InterPro" id="IPR011010">
    <property type="entry name" value="DNA_brk_join_enz"/>
</dbReference>
<dbReference type="GO" id="GO:0003677">
    <property type="term" value="F:DNA binding"/>
    <property type="evidence" value="ECO:0007669"/>
    <property type="project" value="InterPro"/>
</dbReference>
<dbReference type="GO" id="GO:0006310">
    <property type="term" value="P:DNA recombination"/>
    <property type="evidence" value="ECO:0007669"/>
    <property type="project" value="UniProtKB-KW"/>
</dbReference>
<sequence length="463" mass="54090">MKQDIQGHVFNDFDPPATTDGSYRGVKHHSDETNKHYQMKLEVKLVQINQRLKDGKTKVSLEITGNAIQLRATLPIKPDDTSANGKNTKQYKISLGIPANFDGLKTAEEEAYELGRLIARKIFVWNDKYLGSQATKNQNITFREFYNQLESRYFEKRKRNMKSEHSFHSLRYSFHKSLINDEIINLENLRKSILSVDEPYTRNKTIRACDYICKELGLEFKFNDLKLKQVPKTRNIPSDRIIVESLSLLNDRITKISRYGASTIPKNKAMQFIYKLLAIYGLRPREVINKPDLDWLMSLENKHNTFKVHESNKTGYREVFPFVPDWIELFDLKNDIDGCQALKLFCSWKNERQLTDKVSIVSKYFLASKLSFVPYDLRHACAIRAHLQGIPLKVSADNLGHTVDEHTKTYQRHFGLENRRLAFEQKFKEINQVETLKDENTRLRKEIAELKLEVARIKLETQI</sequence>
<dbReference type="AlphaFoldDB" id="A0A8J7JZX1"/>
<gene>
    <name evidence="5" type="ORF">IQ247_09860</name>
</gene>
<dbReference type="PROSITE" id="PS51898">
    <property type="entry name" value="TYR_RECOMBINASE"/>
    <property type="match status" value="1"/>
</dbReference>
<dbReference type="Gene3D" id="1.10.443.10">
    <property type="entry name" value="Intergrase catalytic core"/>
    <property type="match status" value="1"/>
</dbReference>
<feature type="region of interest" description="Disordered" evidence="3">
    <location>
        <begin position="1"/>
        <end position="32"/>
    </location>
</feature>
<keyword evidence="1" id="KW-0233">DNA recombination</keyword>
<protein>
    <submittedName>
        <fullName evidence="5">Site-specific integrase</fullName>
    </submittedName>
</protein>
<dbReference type="RefSeq" id="WP_193919437.1">
    <property type="nucleotide sequence ID" value="NZ_JADEWL010000022.1"/>
</dbReference>
<dbReference type="InterPro" id="IPR013762">
    <property type="entry name" value="Integrase-like_cat_sf"/>
</dbReference>
<feature type="domain" description="Tyr recombinase" evidence="4">
    <location>
        <begin position="236"/>
        <end position="423"/>
    </location>
</feature>
<evidence type="ECO:0000256" key="1">
    <source>
        <dbReference type="ARBA" id="ARBA00023172"/>
    </source>
</evidence>
<evidence type="ECO:0000259" key="4">
    <source>
        <dbReference type="PROSITE" id="PS51898"/>
    </source>
</evidence>
<feature type="coiled-coil region" evidence="2">
    <location>
        <begin position="433"/>
        <end position="460"/>
    </location>
</feature>
<dbReference type="Proteomes" id="UP000620559">
    <property type="component" value="Unassembled WGS sequence"/>
</dbReference>
<dbReference type="GO" id="GO:0015074">
    <property type="term" value="P:DNA integration"/>
    <property type="evidence" value="ECO:0007669"/>
    <property type="project" value="InterPro"/>
</dbReference>
<evidence type="ECO:0000256" key="2">
    <source>
        <dbReference type="SAM" id="Coils"/>
    </source>
</evidence>
<evidence type="ECO:0000313" key="5">
    <source>
        <dbReference type="EMBL" id="MBE9212986.1"/>
    </source>
</evidence>
<accession>A0A8J7JZX1</accession>
<dbReference type="EMBL" id="JADEWL010000022">
    <property type="protein sequence ID" value="MBE9212986.1"/>
    <property type="molecule type" value="Genomic_DNA"/>
</dbReference>
<name>A0A8J7JZX1_9CYAN</name>
<dbReference type="InterPro" id="IPR002104">
    <property type="entry name" value="Integrase_catalytic"/>
</dbReference>
<evidence type="ECO:0000256" key="3">
    <source>
        <dbReference type="SAM" id="MobiDB-lite"/>
    </source>
</evidence>
<organism evidence="5 6">
    <name type="scientific">Plectonema cf. radiosum LEGE 06105</name>
    <dbReference type="NCBI Taxonomy" id="945769"/>
    <lineage>
        <taxon>Bacteria</taxon>
        <taxon>Bacillati</taxon>
        <taxon>Cyanobacteriota</taxon>
        <taxon>Cyanophyceae</taxon>
        <taxon>Oscillatoriophycideae</taxon>
        <taxon>Oscillatoriales</taxon>
        <taxon>Microcoleaceae</taxon>
        <taxon>Plectonema</taxon>
    </lineage>
</organism>